<dbReference type="Proteomes" id="UP001164746">
    <property type="component" value="Chromosome 9"/>
</dbReference>
<keyword evidence="2" id="KW-1185">Reference proteome</keyword>
<evidence type="ECO:0000313" key="2">
    <source>
        <dbReference type="Proteomes" id="UP001164746"/>
    </source>
</evidence>
<reference evidence="1" key="1">
    <citation type="submission" date="2022-11" db="EMBL/GenBank/DDBJ databases">
        <title>Centuries of genome instability and evolution in soft-shell clam transmissible cancer (bioRxiv).</title>
        <authorList>
            <person name="Hart S.F.M."/>
            <person name="Yonemitsu M.A."/>
            <person name="Giersch R.M."/>
            <person name="Beal B.F."/>
            <person name="Arriagada G."/>
            <person name="Davis B.W."/>
            <person name="Ostrander E.A."/>
            <person name="Goff S.P."/>
            <person name="Metzger M.J."/>
        </authorList>
    </citation>
    <scope>NUCLEOTIDE SEQUENCE</scope>
    <source>
        <strain evidence="1">MELC-2E11</strain>
        <tissue evidence="1">Siphon/mantle</tissue>
    </source>
</reference>
<organism evidence="1 2">
    <name type="scientific">Mya arenaria</name>
    <name type="common">Soft-shell clam</name>
    <dbReference type="NCBI Taxonomy" id="6604"/>
    <lineage>
        <taxon>Eukaryota</taxon>
        <taxon>Metazoa</taxon>
        <taxon>Spiralia</taxon>
        <taxon>Lophotrochozoa</taxon>
        <taxon>Mollusca</taxon>
        <taxon>Bivalvia</taxon>
        <taxon>Autobranchia</taxon>
        <taxon>Heteroconchia</taxon>
        <taxon>Euheterodonta</taxon>
        <taxon>Imparidentia</taxon>
        <taxon>Neoheterodontei</taxon>
        <taxon>Myida</taxon>
        <taxon>Myoidea</taxon>
        <taxon>Myidae</taxon>
        <taxon>Mya</taxon>
    </lineage>
</organism>
<feature type="non-terminal residue" evidence="1">
    <location>
        <position position="1"/>
    </location>
</feature>
<dbReference type="Pfam" id="PF15112">
    <property type="entry name" value="DUF4559"/>
    <property type="match status" value="1"/>
</dbReference>
<gene>
    <name evidence="1" type="ORF">MAR_003974</name>
</gene>
<sequence length="141" mass="15966">KASNEQTCSLDHGRLSDRQQIPCRFHEKLRNEIKVIHKRKKPSWGNASTDTWGDSPFAVAKLFMQPAGYDDKSSFDEIDFNGLAAFIYNCGKYTPTLETLFDEPAGYDDKSSFDEIDFNGLAAFIYNCGKYTPTLETLSDE</sequence>
<feature type="non-terminal residue" evidence="1">
    <location>
        <position position="141"/>
    </location>
</feature>
<accession>A0ABY7EY30</accession>
<evidence type="ECO:0000313" key="1">
    <source>
        <dbReference type="EMBL" id="WAR13869.1"/>
    </source>
</evidence>
<proteinExistence type="predicted"/>
<protein>
    <submittedName>
        <fullName evidence="1">Uncharacterized protein</fullName>
    </submittedName>
</protein>
<name>A0ABY7EY30_MYAAR</name>
<dbReference type="InterPro" id="IPR027897">
    <property type="entry name" value="DUF4559"/>
</dbReference>
<dbReference type="EMBL" id="CP111020">
    <property type="protein sequence ID" value="WAR13869.1"/>
    <property type="molecule type" value="Genomic_DNA"/>
</dbReference>